<gene>
    <name evidence="2" type="ORF">SNE34_04460</name>
</gene>
<feature type="compositionally biased region" description="Pro residues" evidence="1">
    <location>
        <begin position="132"/>
        <end position="145"/>
    </location>
</feature>
<comment type="caution">
    <text evidence="2">The sequence shown here is derived from an EMBL/GenBank/DDBJ whole genome shotgun (WGS) entry which is preliminary data.</text>
</comment>
<name>A0ABU7YWF3_9GAMM</name>
<keyword evidence="3" id="KW-1185">Reference proteome</keyword>
<evidence type="ECO:0000313" key="2">
    <source>
        <dbReference type="EMBL" id="MEG3183264.1"/>
    </source>
</evidence>
<accession>A0ABU7YWF3</accession>
<feature type="compositionally biased region" description="Pro residues" evidence="1">
    <location>
        <begin position="101"/>
        <end position="123"/>
    </location>
</feature>
<organism evidence="2 3">
    <name type="scientific">Novilysobacter erysipheiresistens</name>
    <dbReference type="NCBI Taxonomy" id="1749332"/>
    <lineage>
        <taxon>Bacteria</taxon>
        <taxon>Pseudomonadati</taxon>
        <taxon>Pseudomonadota</taxon>
        <taxon>Gammaproteobacteria</taxon>
        <taxon>Lysobacterales</taxon>
        <taxon>Lysobacteraceae</taxon>
        <taxon>Novilysobacter</taxon>
    </lineage>
</organism>
<protein>
    <submittedName>
        <fullName evidence="2">Uncharacterized protein</fullName>
    </submittedName>
</protein>
<feature type="compositionally biased region" description="Pro residues" evidence="1">
    <location>
        <begin position="156"/>
        <end position="170"/>
    </location>
</feature>
<feature type="region of interest" description="Disordered" evidence="1">
    <location>
        <begin position="96"/>
        <end position="191"/>
    </location>
</feature>
<evidence type="ECO:0000313" key="3">
    <source>
        <dbReference type="Proteomes" id="UP001355056"/>
    </source>
</evidence>
<proteinExistence type="predicted"/>
<dbReference type="RefSeq" id="WP_332615092.1">
    <property type="nucleotide sequence ID" value="NZ_JAXGFP010000002.1"/>
</dbReference>
<dbReference type="EMBL" id="JAXGFP010000002">
    <property type="protein sequence ID" value="MEG3183264.1"/>
    <property type="molecule type" value="Genomic_DNA"/>
</dbReference>
<evidence type="ECO:0000256" key="1">
    <source>
        <dbReference type="SAM" id="MobiDB-lite"/>
    </source>
</evidence>
<feature type="compositionally biased region" description="Low complexity" evidence="1">
    <location>
        <begin position="171"/>
        <end position="191"/>
    </location>
</feature>
<reference evidence="2 3" key="1">
    <citation type="journal article" date="2016" name="Int. J. Syst. Evol. Microbiol.">
        <title>Lysobacter erysipheiresistens sp. nov., an antagonist of powdery mildew, isolated from tobacco-cultivated soil.</title>
        <authorList>
            <person name="Xie B."/>
            <person name="Li T."/>
            <person name="Lin X."/>
            <person name="Wang C.J."/>
            <person name="Chen Y.J."/>
            <person name="Liu W.J."/>
            <person name="Zhao Z.W."/>
        </authorList>
    </citation>
    <scope>NUCLEOTIDE SEQUENCE [LARGE SCALE GENOMIC DNA]</scope>
    <source>
        <strain evidence="2 3">RS-LYSO-3</strain>
    </source>
</reference>
<dbReference type="Proteomes" id="UP001355056">
    <property type="component" value="Unassembled WGS sequence"/>
</dbReference>
<feature type="region of interest" description="Disordered" evidence="1">
    <location>
        <begin position="1"/>
        <end position="33"/>
    </location>
</feature>
<sequence length="276" mass="29051">MTSHVPDPLSPEERELAARLARIGPHGEPSPALDARILGAAQTAAARKPDRSRQRRWPAWAGIAATLALALGAVWQLRPVQEVSVELEETPVQLLIRKPAEPTPEPMRPIAPPKATVVPPPPAQVRATKVPSPLPRTAPQAPEPPVVFDEPSPMDVMPPPAAPAPPPSQPAPEATTTAGSRAARAMSAAPASVQAEAAASDAPVSATGRAATVTVTDLPVASDSQLPPVDWIERIRQRRDTGDLASARASLALLRRDYPQLPLPDDVRAIAPPADR</sequence>